<dbReference type="InterPro" id="IPR039374">
    <property type="entry name" value="SIP_fam"/>
</dbReference>
<protein>
    <submittedName>
        <fullName evidence="5">SIP domain-containing protein</fullName>
    </submittedName>
</protein>
<keyword evidence="3" id="KW-0949">S-adenosyl-L-methionine</keyword>
<accession>A0ABV8EZI7</accession>
<dbReference type="CDD" id="cd06193">
    <property type="entry name" value="siderophore_interacting"/>
    <property type="match status" value="1"/>
</dbReference>
<keyword evidence="6" id="KW-1185">Reference proteome</keyword>
<dbReference type="InterPro" id="IPR036390">
    <property type="entry name" value="WH_DNA-bd_sf"/>
</dbReference>
<dbReference type="InterPro" id="IPR017927">
    <property type="entry name" value="FAD-bd_FR_type"/>
</dbReference>
<name>A0ABV8EZI7_9ACTN</name>
<sequence length="612" mass="66610">MPTRNPRAAVTFPIVLRELTVLRVSDVTPGMRRVTFGGEQLRAFTRDGLDLPELRSEGFDDHVKFFFGVGDEPPVLPAQNVSSLDWPVDERPLAKDYTPRRFDPEAGEIDFDFVRHEGGVASSWADQAAPGQVAWIAGPKMSHGHPEGADWLLVVGDETALPAIGRWLEEMPEGTRAKVLIEIGDPSHRQELPTRAEADVVWLSRDGAPAGTTDLLARAVRELEWLPGTVFVWAAGEAGALKEVRRHLVTEREVPREWMHLTGYWRYTAPSPAAEAHEEEDDDAHERLHTMTDLAPGFAVRAAITLGLVDLVHSEVRDLPELARRSATDPETLGVLMSYLVSIEVFARDEDGGYRLTPISDELIEDDHSAEEYHLDGAHAALDLSLSGLVHTLRTGRSGYRTAAGQTLGVAVRTDETLGGSARSIVEETALWVVPGVVGAYDWEKVSSLTAAGSGTGSVVNALVKAFPTLKVRIAAMPSALGVLRESVLDTDVLPKVELVASASAVPPGGDGTYLLAHLLTWLPDGDAVQVLTETANGLPDGADLVMVEPCMPDDFHDAEDMLYHLRLKCAFGSGLRPAERIEGLAAQAGLRVRFSRNIGWDHRLWVLEAAR</sequence>
<dbReference type="SUPFAM" id="SSF63380">
    <property type="entry name" value="Riboflavin synthase domain-like"/>
    <property type="match status" value="1"/>
</dbReference>
<dbReference type="RefSeq" id="WP_386189681.1">
    <property type="nucleotide sequence ID" value="NZ_JBHSBC010000010.1"/>
</dbReference>
<keyword evidence="2" id="KW-0808">Transferase</keyword>
<dbReference type="Pfam" id="PF08021">
    <property type="entry name" value="FAD_binding_9"/>
    <property type="match status" value="1"/>
</dbReference>
<proteinExistence type="predicted"/>
<keyword evidence="1" id="KW-0489">Methyltransferase</keyword>
<dbReference type="PANTHER" id="PTHR30157">
    <property type="entry name" value="FERRIC REDUCTASE, NADPH-DEPENDENT"/>
    <property type="match status" value="1"/>
</dbReference>
<dbReference type="Gene3D" id="3.40.50.80">
    <property type="entry name" value="Nucleotide-binding domain of ferredoxin-NADP reductase (FNR) module"/>
    <property type="match status" value="1"/>
</dbReference>
<dbReference type="Pfam" id="PF04954">
    <property type="entry name" value="SIP"/>
    <property type="match status" value="1"/>
</dbReference>
<dbReference type="Gene3D" id="1.10.10.10">
    <property type="entry name" value="Winged helix-like DNA-binding domain superfamily/Winged helix DNA-binding domain"/>
    <property type="match status" value="1"/>
</dbReference>
<gene>
    <name evidence="5" type="ORF">ACFOYY_11180</name>
</gene>
<dbReference type="SUPFAM" id="SSF46785">
    <property type="entry name" value="Winged helix' DNA-binding domain"/>
    <property type="match status" value="1"/>
</dbReference>
<feature type="domain" description="FAD-binding FR-type" evidence="4">
    <location>
        <begin position="14"/>
        <end position="146"/>
    </location>
</feature>
<dbReference type="InterPro" id="IPR036388">
    <property type="entry name" value="WH-like_DNA-bd_sf"/>
</dbReference>
<dbReference type="PANTHER" id="PTHR30157:SF0">
    <property type="entry name" value="NADPH-DEPENDENT FERRIC-CHELATE REDUCTASE"/>
    <property type="match status" value="1"/>
</dbReference>
<dbReference type="Proteomes" id="UP001595698">
    <property type="component" value="Unassembled WGS sequence"/>
</dbReference>
<dbReference type="InterPro" id="IPR001077">
    <property type="entry name" value="COMT_C"/>
</dbReference>
<dbReference type="InterPro" id="IPR013113">
    <property type="entry name" value="SIP_FAD-bd"/>
</dbReference>
<dbReference type="EMBL" id="JBHSBC010000010">
    <property type="protein sequence ID" value="MFC3980688.1"/>
    <property type="molecule type" value="Genomic_DNA"/>
</dbReference>
<dbReference type="InterPro" id="IPR017938">
    <property type="entry name" value="Riboflavin_synthase-like_b-brl"/>
</dbReference>
<reference evidence="6" key="1">
    <citation type="journal article" date="2019" name="Int. J. Syst. Evol. Microbiol.">
        <title>The Global Catalogue of Microorganisms (GCM) 10K type strain sequencing project: providing services to taxonomists for standard genome sequencing and annotation.</title>
        <authorList>
            <consortium name="The Broad Institute Genomics Platform"/>
            <consortium name="The Broad Institute Genome Sequencing Center for Infectious Disease"/>
            <person name="Wu L."/>
            <person name="Ma J."/>
        </authorList>
    </citation>
    <scope>NUCLEOTIDE SEQUENCE [LARGE SCALE GENOMIC DNA]</scope>
    <source>
        <strain evidence="6">TBRC 7912</strain>
    </source>
</reference>
<dbReference type="InterPro" id="IPR016461">
    <property type="entry name" value="COMT-like"/>
</dbReference>
<evidence type="ECO:0000256" key="1">
    <source>
        <dbReference type="ARBA" id="ARBA00022603"/>
    </source>
</evidence>
<dbReference type="Gene3D" id="1.10.287.1350">
    <property type="match status" value="1"/>
</dbReference>
<dbReference type="InterPro" id="IPR007037">
    <property type="entry name" value="SIP_rossman_dom"/>
</dbReference>
<dbReference type="InterPro" id="IPR039261">
    <property type="entry name" value="FNR_nucleotide-bd"/>
</dbReference>
<dbReference type="Gene3D" id="3.40.50.150">
    <property type="entry name" value="Vaccinia Virus protein VP39"/>
    <property type="match status" value="1"/>
</dbReference>
<dbReference type="Pfam" id="PF00891">
    <property type="entry name" value="Methyltransf_2"/>
    <property type="match status" value="1"/>
</dbReference>
<evidence type="ECO:0000313" key="5">
    <source>
        <dbReference type="EMBL" id="MFC3980688.1"/>
    </source>
</evidence>
<organism evidence="5 6">
    <name type="scientific">Streptosporangium jomthongense</name>
    <dbReference type="NCBI Taxonomy" id="1193683"/>
    <lineage>
        <taxon>Bacteria</taxon>
        <taxon>Bacillati</taxon>
        <taxon>Actinomycetota</taxon>
        <taxon>Actinomycetes</taxon>
        <taxon>Streptosporangiales</taxon>
        <taxon>Streptosporangiaceae</taxon>
        <taxon>Streptosporangium</taxon>
    </lineage>
</organism>
<dbReference type="InterPro" id="IPR012967">
    <property type="entry name" value="COMT_dimerisation"/>
</dbReference>
<dbReference type="Pfam" id="PF08100">
    <property type="entry name" value="Dimerisation"/>
    <property type="match status" value="1"/>
</dbReference>
<dbReference type="PROSITE" id="PS51683">
    <property type="entry name" value="SAM_OMT_II"/>
    <property type="match status" value="1"/>
</dbReference>
<evidence type="ECO:0000256" key="3">
    <source>
        <dbReference type="ARBA" id="ARBA00022691"/>
    </source>
</evidence>
<evidence type="ECO:0000313" key="6">
    <source>
        <dbReference type="Proteomes" id="UP001595698"/>
    </source>
</evidence>
<dbReference type="Gene3D" id="2.40.30.10">
    <property type="entry name" value="Translation factors"/>
    <property type="match status" value="1"/>
</dbReference>
<dbReference type="InterPro" id="IPR029063">
    <property type="entry name" value="SAM-dependent_MTases_sf"/>
</dbReference>
<dbReference type="PROSITE" id="PS51384">
    <property type="entry name" value="FAD_FR"/>
    <property type="match status" value="1"/>
</dbReference>
<evidence type="ECO:0000256" key="2">
    <source>
        <dbReference type="ARBA" id="ARBA00022679"/>
    </source>
</evidence>
<dbReference type="SUPFAM" id="SSF53335">
    <property type="entry name" value="S-adenosyl-L-methionine-dependent methyltransferases"/>
    <property type="match status" value="1"/>
</dbReference>
<evidence type="ECO:0000259" key="4">
    <source>
        <dbReference type="PROSITE" id="PS51384"/>
    </source>
</evidence>
<comment type="caution">
    <text evidence="5">The sequence shown here is derived from an EMBL/GenBank/DDBJ whole genome shotgun (WGS) entry which is preliminary data.</text>
</comment>